<gene>
    <name evidence="1" type="ORF">TBRA_LOCUS11937</name>
</gene>
<dbReference type="EMBL" id="CADCXV010001011">
    <property type="protein sequence ID" value="CAB0040209.1"/>
    <property type="molecule type" value="Genomic_DNA"/>
</dbReference>
<proteinExistence type="predicted"/>
<evidence type="ECO:0000313" key="1">
    <source>
        <dbReference type="EMBL" id="CAB0040209.1"/>
    </source>
</evidence>
<evidence type="ECO:0000313" key="2">
    <source>
        <dbReference type="Proteomes" id="UP000479190"/>
    </source>
</evidence>
<dbReference type="Proteomes" id="UP000479190">
    <property type="component" value="Unassembled WGS sequence"/>
</dbReference>
<organism evidence="1 2">
    <name type="scientific">Trichogramma brassicae</name>
    <dbReference type="NCBI Taxonomy" id="86971"/>
    <lineage>
        <taxon>Eukaryota</taxon>
        <taxon>Metazoa</taxon>
        <taxon>Ecdysozoa</taxon>
        <taxon>Arthropoda</taxon>
        <taxon>Hexapoda</taxon>
        <taxon>Insecta</taxon>
        <taxon>Pterygota</taxon>
        <taxon>Neoptera</taxon>
        <taxon>Endopterygota</taxon>
        <taxon>Hymenoptera</taxon>
        <taxon>Apocrita</taxon>
        <taxon>Proctotrupomorpha</taxon>
        <taxon>Chalcidoidea</taxon>
        <taxon>Trichogrammatidae</taxon>
        <taxon>Trichogramma</taxon>
    </lineage>
</organism>
<keyword evidence="2" id="KW-1185">Reference proteome</keyword>
<sequence>MYTRGGICEKKQNQRYGAAHVVKRYTIVIPLGRRSLHKRRRSRTWRANEESDENAYIPRKKKCSCNSTSSRHSTCTHTHSHVHARVQSYVRLEFVRASSPATDRARTKRKSTSSSAAAAANTMYEADVRVRVAAAAAAATSLAAIAEAKIGGGGGGIARDASSTLFASFFRSSSNSTNTRRLEELSSPWQRGDLIIESHTLMNAMYTSIRISEKSTAAVAVVVLHRCLWSACVHAHPAECSIMTAAHNIARSSLSLRALLASRLLRATNEFATFSIELRARERAPTSCAAARIRGAYRAREIVSNIRVGTTIRVLKLSRKIRTKAAWIMSKKKRRKSEEKRRYFLAATAYAQRRERNSPQDSIYRGCKLDATCAIKIARRSERETILEYAWIGKFMYNISMSHPSEKSQAARRLHIPLGRIDNSRMLLRVLNVMHGQHDRLVRRRVWTTMPASRFNINKAILECSSSSSSSTSRGALARTIVALRKNAIAERERDEK</sequence>
<accession>A0A6H5IW96</accession>
<reference evidence="1 2" key="1">
    <citation type="submission" date="2020-02" db="EMBL/GenBank/DDBJ databases">
        <authorList>
            <person name="Ferguson B K."/>
        </authorList>
    </citation>
    <scope>NUCLEOTIDE SEQUENCE [LARGE SCALE GENOMIC DNA]</scope>
</reference>
<name>A0A6H5IW96_9HYME</name>
<dbReference type="AlphaFoldDB" id="A0A6H5IW96"/>
<protein>
    <submittedName>
        <fullName evidence="1">Uncharacterized protein</fullName>
    </submittedName>
</protein>